<name>U4TE07_9GAMM</name>
<evidence type="ECO:0000256" key="2">
    <source>
        <dbReference type="ARBA" id="ARBA00022670"/>
    </source>
</evidence>
<comment type="caution">
    <text evidence="8">The sequence shown here is derived from an EMBL/GenBank/DDBJ whole genome shotgun (WGS) entry which is preliminary data.</text>
</comment>
<evidence type="ECO:0000313" key="8">
    <source>
        <dbReference type="EMBL" id="ERL56969.1"/>
    </source>
</evidence>
<keyword evidence="9" id="KW-1185">Reference proteome</keyword>
<dbReference type="PROSITE" id="PS51892">
    <property type="entry name" value="SUBTILASE"/>
    <property type="match status" value="1"/>
</dbReference>
<dbReference type="InterPro" id="IPR036852">
    <property type="entry name" value="Peptidase_S8/S53_dom_sf"/>
</dbReference>
<evidence type="ECO:0000256" key="6">
    <source>
        <dbReference type="SAM" id="MobiDB-lite"/>
    </source>
</evidence>
<sequence>MNEYKHLRIKRIALENPRRTRDFNIQPIRRPDKKVHSQKLAESLNNAITVLNQNPTSEADKHILKVSYSGFVDLQKLVKHGLNFISQEDNTLCIIFTDKEGLETFSDNIQKLGNEDDSLTYKNILEAIESIDTWTNEDRKSWAIRNKGFPEGDRLTLDVELWPIENIDHPHRSRLCSNFENWMSSNSIRRIDKINLDSLLMYRLDLNSDLIDDLLNHCDIRMVDLLPESGISYNQLNVSIESLPRNIPHPSEDAARICILDSGIATNHPLLAPAIAESQSFIRGREDVFDDNGHGTSVASVALYGDLEACSASNYWQPEILIFNGKVLDENAEYDISCIEGSIIEAVEYFVQEHQCRIFNLSVGNQNSPYDGTHIRGLAYILDKLARDFDVLFIVSAGNFTGSTNPDVPENSWRDEYPNYLLHETCTIIDPAPALNVLTVGSLARHNATMDQQRYPEIAQLCPANENQPSPFTRRGPSVRGAIKPELVATGGNLASKMRFGNQFETTSRGLGVLTCNNQFVGGSLLSEVSGTSFAAPYVTHLAGRLLNNYPEASSNLLRALLVNHANLLPEIESTFESELKKSYKANKNREVCRDIAGYGRINENELFRSTENVVVLLLEDAIENNNHHFIEIPLSPEFLRSQRASREIRVTLAYCPAVKTTRQDYIATKMSFCLIKDDSIESAQNHFDNETRHNFDTRNDDATSNRDVSSELRSKGTVQSSTWRMRQRNPNDKWFIVVTRQDKIWAELLSSEKENYALVITLTDRENENAQLYTQISQKIQQQNQQRVYI</sequence>
<organism evidence="8 9">
    <name type="scientific">Psychrobacter aquaticus CMS 56</name>
    <dbReference type="NCBI Taxonomy" id="1354303"/>
    <lineage>
        <taxon>Bacteria</taxon>
        <taxon>Pseudomonadati</taxon>
        <taxon>Pseudomonadota</taxon>
        <taxon>Gammaproteobacteria</taxon>
        <taxon>Moraxellales</taxon>
        <taxon>Moraxellaceae</taxon>
        <taxon>Psychrobacter</taxon>
    </lineage>
</organism>
<keyword evidence="3 5" id="KW-0378">Hydrolase</keyword>
<dbReference type="CDD" id="cd04847">
    <property type="entry name" value="Peptidases_S8_Subtilisin_like_2"/>
    <property type="match status" value="1"/>
</dbReference>
<dbReference type="Proteomes" id="UP000016761">
    <property type="component" value="Unassembled WGS sequence"/>
</dbReference>
<feature type="active site" description="Charge relay system" evidence="5">
    <location>
        <position position="294"/>
    </location>
</feature>
<dbReference type="AlphaFoldDB" id="U4TE07"/>
<feature type="compositionally biased region" description="Basic and acidic residues" evidence="6">
    <location>
        <begin position="690"/>
        <end position="715"/>
    </location>
</feature>
<dbReference type="InterPro" id="IPR015500">
    <property type="entry name" value="Peptidase_S8_subtilisin-rel"/>
</dbReference>
<dbReference type="PRINTS" id="PR00723">
    <property type="entry name" value="SUBTILISIN"/>
</dbReference>
<dbReference type="eggNOG" id="COG1404">
    <property type="taxonomic scope" value="Bacteria"/>
</dbReference>
<dbReference type="STRING" id="1354303.M917_0166"/>
<feature type="domain" description="Peptidase S8/S53" evidence="7">
    <location>
        <begin position="255"/>
        <end position="586"/>
    </location>
</feature>
<dbReference type="RefSeq" id="WP_021812842.1">
    <property type="nucleotide sequence ID" value="NZ_AUSW01000006.1"/>
</dbReference>
<keyword evidence="4 5" id="KW-0720">Serine protease</keyword>
<dbReference type="PATRIC" id="fig|1354303.4.peg.167"/>
<dbReference type="Pfam" id="PF00082">
    <property type="entry name" value="Peptidase_S8"/>
    <property type="match status" value="1"/>
</dbReference>
<dbReference type="OrthoDB" id="9768989at2"/>
<evidence type="ECO:0000256" key="3">
    <source>
        <dbReference type="ARBA" id="ARBA00022801"/>
    </source>
</evidence>
<feature type="active site" description="Charge relay system" evidence="5">
    <location>
        <position position="533"/>
    </location>
</feature>
<protein>
    <submittedName>
        <fullName evidence="8">Putative serine protease</fullName>
    </submittedName>
</protein>
<dbReference type="InterPro" id="IPR000209">
    <property type="entry name" value="Peptidase_S8/S53_dom"/>
</dbReference>
<comment type="similarity">
    <text evidence="1 5">Belongs to the peptidase S8 family.</text>
</comment>
<feature type="active site" description="Charge relay system" evidence="5">
    <location>
        <position position="261"/>
    </location>
</feature>
<reference evidence="8 9" key="1">
    <citation type="journal article" date="2013" name="Genome Announc.">
        <title>Draft Genome Sequence of Psychrobacter aquaticus Strain CMS 56T, Isolated from a Cyanobacterial Mat Sample Collected from Water Bodies in the McMurdo Dry Valley Region of Antarctica.</title>
        <authorList>
            <person name="Reddy G.S."/>
            <person name="Ara S."/>
            <person name="Singh A."/>
            <person name="Kumar Pinnaka A."/>
            <person name="Shivaji S."/>
        </authorList>
    </citation>
    <scope>NUCLEOTIDE SEQUENCE [LARGE SCALE GENOMIC DNA]</scope>
    <source>
        <strain evidence="8 9">CMS 56</strain>
    </source>
</reference>
<dbReference type="PANTHER" id="PTHR43806">
    <property type="entry name" value="PEPTIDASE S8"/>
    <property type="match status" value="1"/>
</dbReference>
<proteinExistence type="inferred from homology"/>
<evidence type="ECO:0000259" key="7">
    <source>
        <dbReference type="Pfam" id="PF00082"/>
    </source>
</evidence>
<evidence type="ECO:0000313" key="9">
    <source>
        <dbReference type="Proteomes" id="UP000016761"/>
    </source>
</evidence>
<dbReference type="InterPro" id="IPR050131">
    <property type="entry name" value="Peptidase_S8_subtilisin-like"/>
</dbReference>
<gene>
    <name evidence="8" type="ORF">M917_0166</name>
</gene>
<dbReference type="PANTHER" id="PTHR43806:SF11">
    <property type="entry name" value="CEREVISIN-RELATED"/>
    <property type="match status" value="1"/>
</dbReference>
<evidence type="ECO:0000256" key="4">
    <source>
        <dbReference type="ARBA" id="ARBA00022825"/>
    </source>
</evidence>
<dbReference type="EMBL" id="AUSW01000006">
    <property type="protein sequence ID" value="ERL56969.1"/>
    <property type="molecule type" value="Genomic_DNA"/>
</dbReference>
<dbReference type="InterPro" id="IPR034074">
    <property type="entry name" value="Y4bN_pept_dom"/>
</dbReference>
<dbReference type="Gene3D" id="3.40.50.200">
    <property type="entry name" value="Peptidase S8/S53 domain"/>
    <property type="match status" value="1"/>
</dbReference>
<evidence type="ECO:0000256" key="5">
    <source>
        <dbReference type="PROSITE-ProRule" id="PRU01240"/>
    </source>
</evidence>
<dbReference type="GO" id="GO:0006508">
    <property type="term" value="P:proteolysis"/>
    <property type="evidence" value="ECO:0007669"/>
    <property type="project" value="UniProtKB-KW"/>
</dbReference>
<dbReference type="SUPFAM" id="SSF52743">
    <property type="entry name" value="Subtilisin-like"/>
    <property type="match status" value="1"/>
</dbReference>
<evidence type="ECO:0000256" key="1">
    <source>
        <dbReference type="ARBA" id="ARBA00011073"/>
    </source>
</evidence>
<feature type="region of interest" description="Disordered" evidence="6">
    <location>
        <begin position="690"/>
        <end position="724"/>
    </location>
</feature>
<keyword evidence="2 5" id="KW-0645">Protease</keyword>
<accession>U4TE07</accession>
<dbReference type="GO" id="GO:0004252">
    <property type="term" value="F:serine-type endopeptidase activity"/>
    <property type="evidence" value="ECO:0007669"/>
    <property type="project" value="UniProtKB-UniRule"/>
</dbReference>